<dbReference type="Gene3D" id="3.30.530.20">
    <property type="match status" value="1"/>
</dbReference>
<gene>
    <name evidence="1" type="ORF">KJB30_01635</name>
</gene>
<accession>A0ABS5U4B4</accession>
<sequence length="153" mass="18362">MKLFLFERIQVLPVNINDAWRFFSNPRNLKDITPPSMDFKVTSPNTDQTYAGQIITYTVRPLFGVAMNWVTEITHVQEPFFFVDEQRFGPYRFWHHQHHFNEIEEGVEIRDLIHYLLPPMQFAGLVNRLIVEPRLNRIFEFRRQALMKIFPVP</sequence>
<evidence type="ECO:0000313" key="1">
    <source>
        <dbReference type="EMBL" id="MBT1070477.1"/>
    </source>
</evidence>
<dbReference type="EMBL" id="JAHDYS010000001">
    <property type="protein sequence ID" value="MBT1070477.1"/>
    <property type="molecule type" value="Genomic_DNA"/>
</dbReference>
<keyword evidence="2" id="KW-1185">Reference proteome</keyword>
<proteinExistence type="predicted"/>
<protein>
    <submittedName>
        <fullName evidence="1">SRPBCC family protein</fullName>
    </submittedName>
</protein>
<name>A0ABS5U4B4_9BACT</name>
<dbReference type="InterPro" id="IPR023393">
    <property type="entry name" value="START-like_dom_sf"/>
</dbReference>
<evidence type="ECO:0000313" key="2">
    <source>
        <dbReference type="Proteomes" id="UP000784128"/>
    </source>
</evidence>
<dbReference type="RefSeq" id="WP_214296176.1">
    <property type="nucleotide sequence ID" value="NZ_JAHDYS010000001.1"/>
</dbReference>
<comment type="caution">
    <text evidence="1">The sequence shown here is derived from an EMBL/GenBank/DDBJ whole genome shotgun (WGS) entry which is preliminary data.</text>
</comment>
<dbReference type="CDD" id="cd07820">
    <property type="entry name" value="SRPBCC_3"/>
    <property type="match status" value="1"/>
</dbReference>
<organism evidence="1 2">
    <name type="scientific">Pelotalea chapellei</name>
    <dbReference type="NCBI Taxonomy" id="44671"/>
    <lineage>
        <taxon>Bacteria</taxon>
        <taxon>Pseudomonadati</taxon>
        <taxon>Thermodesulfobacteriota</taxon>
        <taxon>Desulfuromonadia</taxon>
        <taxon>Geobacterales</taxon>
        <taxon>Geobacteraceae</taxon>
        <taxon>Pelotalea</taxon>
    </lineage>
</organism>
<reference evidence="1 2" key="1">
    <citation type="submission" date="2021-05" db="EMBL/GenBank/DDBJ databases">
        <title>The draft genome of Geobacter chapellei DSM 13688.</title>
        <authorList>
            <person name="Xu Z."/>
            <person name="Masuda Y."/>
            <person name="Itoh H."/>
            <person name="Senoo K."/>
        </authorList>
    </citation>
    <scope>NUCLEOTIDE SEQUENCE [LARGE SCALE GENOMIC DNA]</scope>
    <source>
        <strain evidence="1 2">DSM 13688</strain>
    </source>
</reference>
<dbReference type="Proteomes" id="UP000784128">
    <property type="component" value="Unassembled WGS sequence"/>
</dbReference>
<dbReference type="SUPFAM" id="SSF55961">
    <property type="entry name" value="Bet v1-like"/>
    <property type="match status" value="1"/>
</dbReference>